<keyword evidence="3" id="KW-1185">Reference proteome</keyword>
<evidence type="ECO:0000256" key="1">
    <source>
        <dbReference type="SAM" id="MobiDB-lite"/>
    </source>
</evidence>
<dbReference type="EMBL" id="AQPN01000145">
    <property type="protein sequence ID" value="EOR92726.1"/>
    <property type="molecule type" value="Genomic_DNA"/>
</dbReference>
<feature type="region of interest" description="Disordered" evidence="1">
    <location>
        <begin position="24"/>
        <end position="45"/>
    </location>
</feature>
<sequence>MISFGCSSSPKTQDFYGEWKYIKVENPNQNPPNTTSEEELSANDPSITFTSKGDIVMMWGGKQLSHGTFKIEYPTISYQESMADGKIRSIRFLIKKFDQDILVFETMEADAVRVTARKVTAK</sequence>
<proteinExistence type="predicted"/>
<organism evidence="2 3">
    <name type="scientific">Arcticibacter svalbardensis MN12-7</name>
    <dbReference type="NCBI Taxonomy" id="1150600"/>
    <lineage>
        <taxon>Bacteria</taxon>
        <taxon>Pseudomonadati</taxon>
        <taxon>Bacteroidota</taxon>
        <taxon>Sphingobacteriia</taxon>
        <taxon>Sphingobacteriales</taxon>
        <taxon>Sphingobacteriaceae</taxon>
        <taxon>Arcticibacter</taxon>
    </lineage>
</organism>
<reference evidence="2 3" key="1">
    <citation type="journal article" date="2013" name="Genome Announc.">
        <title>Draft Genome Sequence of Arcticibacter svalbardensis Strain MN12-7T, a Member of the Family Sphingobacteriaceae Isolated from an Arctic Soil Sample.</title>
        <authorList>
            <person name="Shivaji S."/>
            <person name="Ara S."/>
            <person name="Prasad S."/>
            <person name="Manasa B.P."/>
            <person name="Begum Z."/>
            <person name="Singh A."/>
            <person name="Kumar Pinnaka A."/>
        </authorList>
    </citation>
    <scope>NUCLEOTIDE SEQUENCE [LARGE SCALE GENOMIC DNA]</scope>
    <source>
        <strain evidence="2 3">MN12-7</strain>
    </source>
</reference>
<dbReference type="STRING" id="1150600.ADIARSV_4238"/>
<gene>
    <name evidence="2" type="ORF">ADIARSV_4238</name>
</gene>
<protein>
    <recommendedName>
        <fullName evidence="4">Lipocalin-like domain-containing protein</fullName>
    </recommendedName>
</protein>
<dbReference type="eggNOG" id="ENOG50346F2">
    <property type="taxonomic scope" value="Bacteria"/>
</dbReference>
<dbReference type="AlphaFoldDB" id="R9GM15"/>
<name>R9GM15_9SPHI</name>
<dbReference type="Proteomes" id="UP000014174">
    <property type="component" value="Unassembled WGS sequence"/>
</dbReference>
<feature type="compositionally biased region" description="Polar residues" evidence="1">
    <location>
        <begin position="26"/>
        <end position="35"/>
    </location>
</feature>
<evidence type="ECO:0000313" key="2">
    <source>
        <dbReference type="EMBL" id="EOR92726.1"/>
    </source>
</evidence>
<comment type="caution">
    <text evidence="2">The sequence shown here is derived from an EMBL/GenBank/DDBJ whole genome shotgun (WGS) entry which is preliminary data.</text>
</comment>
<evidence type="ECO:0008006" key="4">
    <source>
        <dbReference type="Google" id="ProtNLM"/>
    </source>
</evidence>
<accession>R9GM15</accession>
<evidence type="ECO:0000313" key="3">
    <source>
        <dbReference type="Proteomes" id="UP000014174"/>
    </source>
</evidence>